<comment type="caution">
    <text evidence="2">The sequence shown here is derived from an EMBL/GenBank/DDBJ whole genome shotgun (WGS) entry which is preliminary data.</text>
</comment>
<organism evidence="2 3">
    <name type="scientific">Petrolisthes cinctipes</name>
    <name type="common">Flat porcelain crab</name>
    <dbReference type="NCBI Taxonomy" id="88211"/>
    <lineage>
        <taxon>Eukaryota</taxon>
        <taxon>Metazoa</taxon>
        <taxon>Ecdysozoa</taxon>
        <taxon>Arthropoda</taxon>
        <taxon>Crustacea</taxon>
        <taxon>Multicrustacea</taxon>
        <taxon>Malacostraca</taxon>
        <taxon>Eumalacostraca</taxon>
        <taxon>Eucarida</taxon>
        <taxon>Decapoda</taxon>
        <taxon>Pleocyemata</taxon>
        <taxon>Anomura</taxon>
        <taxon>Galatheoidea</taxon>
        <taxon>Porcellanidae</taxon>
        <taxon>Petrolisthes</taxon>
    </lineage>
</organism>
<proteinExistence type="predicted"/>
<feature type="compositionally biased region" description="Basic and acidic residues" evidence="1">
    <location>
        <begin position="1"/>
        <end position="22"/>
    </location>
</feature>
<feature type="compositionally biased region" description="Polar residues" evidence="1">
    <location>
        <begin position="28"/>
        <end position="39"/>
    </location>
</feature>
<name>A0AAE1BN99_PETCI</name>
<sequence length="92" mass="11003">MYREVECGRRSDVRTERRKQLEYWDNQFLGQQTNNNNTTRPHHGNKKKREETREESGPGHLDITEEKGAGEKAYGHTQTRFRKKEVMRGREL</sequence>
<dbReference type="Proteomes" id="UP001286313">
    <property type="component" value="Unassembled WGS sequence"/>
</dbReference>
<protein>
    <submittedName>
        <fullName evidence="2">Uncharacterized protein</fullName>
    </submittedName>
</protein>
<accession>A0AAE1BN99</accession>
<gene>
    <name evidence="2" type="ORF">Pcinc_039786</name>
</gene>
<feature type="region of interest" description="Disordered" evidence="1">
    <location>
        <begin position="1"/>
        <end position="92"/>
    </location>
</feature>
<keyword evidence="3" id="KW-1185">Reference proteome</keyword>
<evidence type="ECO:0000313" key="3">
    <source>
        <dbReference type="Proteomes" id="UP001286313"/>
    </source>
</evidence>
<reference evidence="2" key="1">
    <citation type="submission" date="2023-10" db="EMBL/GenBank/DDBJ databases">
        <title>Genome assemblies of two species of porcelain crab, Petrolisthes cinctipes and Petrolisthes manimaculis (Anomura: Porcellanidae).</title>
        <authorList>
            <person name="Angst P."/>
        </authorList>
    </citation>
    <scope>NUCLEOTIDE SEQUENCE</scope>
    <source>
        <strain evidence="2">PB745_01</strain>
        <tissue evidence="2">Gill</tissue>
    </source>
</reference>
<feature type="compositionally biased region" description="Basic and acidic residues" evidence="1">
    <location>
        <begin position="48"/>
        <end position="74"/>
    </location>
</feature>
<dbReference type="AlphaFoldDB" id="A0AAE1BN99"/>
<evidence type="ECO:0000313" key="2">
    <source>
        <dbReference type="EMBL" id="KAK3853685.1"/>
    </source>
</evidence>
<dbReference type="EMBL" id="JAWQEG010006867">
    <property type="protein sequence ID" value="KAK3853685.1"/>
    <property type="molecule type" value="Genomic_DNA"/>
</dbReference>
<evidence type="ECO:0000256" key="1">
    <source>
        <dbReference type="SAM" id="MobiDB-lite"/>
    </source>
</evidence>